<accession>A0AB34K0Y4</accession>
<dbReference type="InterPro" id="IPR032675">
    <property type="entry name" value="LRR_dom_sf"/>
</dbReference>
<comment type="caution">
    <text evidence="1">The sequence shown here is derived from an EMBL/GenBank/DDBJ whole genome shotgun (WGS) entry which is preliminary data.</text>
</comment>
<dbReference type="EMBL" id="JBGBPQ010000002">
    <property type="protein sequence ID" value="KAL1527835.1"/>
    <property type="molecule type" value="Genomic_DNA"/>
</dbReference>
<dbReference type="Proteomes" id="UP001515480">
    <property type="component" value="Unassembled WGS sequence"/>
</dbReference>
<reference evidence="1 2" key="1">
    <citation type="journal article" date="2024" name="Science">
        <title>Giant polyketide synthase enzymes in the biosynthesis of giant marine polyether toxins.</title>
        <authorList>
            <person name="Fallon T.R."/>
            <person name="Shende V.V."/>
            <person name="Wierzbicki I.H."/>
            <person name="Pendleton A.L."/>
            <person name="Watervoot N.F."/>
            <person name="Auber R.P."/>
            <person name="Gonzalez D.J."/>
            <person name="Wisecaver J.H."/>
            <person name="Moore B.S."/>
        </authorList>
    </citation>
    <scope>NUCLEOTIDE SEQUENCE [LARGE SCALE GENOMIC DNA]</scope>
    <source>
        <strain evidence="1 2">12B1</strain>
    </source>
</reference>
<evidence type="ECO:0000313" key="1">
    <source>
        <dbReference type="EMBL" id="KAL1527835.1"/>
    </source>
</evidence>
<gene>
    <name evidence="1" type="ORF">AB1Y20_009215</name>
</gene>
<name>A0AB34K0Y4_PRYPA</name>
<dbReference type="AlphaFoldDB" id="A0AB34K0Y4"/>
<proteinExistence type="predicted"/>
<keyword evidence="2" id="KW-1185">Reference proteome</keyword>
<dbReference type="SUPFAM" id="SSF52047">
    <property type="entry name" value="RNI-like"/>
    <property type="match status" value="1"/>
</dbReference>
<sequence>MGDNPLMLKRRVPACARTTARHRPAVCIGSYPLVRYGANWRKEVAKVTGMMEVDREWEDAQAQQMADVIAQGFAPRLARLHLDHNRIGDAGVGALAAAHVCVFDGCSGKSPEMVAITLEGNPCSVAALEELRQAIESLRTAG</sequence>
<protein>
    <submittedName>
        <fullName evidence="1">Uncharacterized protein</fullName>
    </submittedName>
</protein>
<dbReference type="Gene3D" id="3.80.10.10">
    <property type="entry name" value="Ribonuclease Inhibitor"/>
    <property type="match status" value="1"/>
</dbReference>
<evidence type="ECO:0000313" key="2">
    <source>
        <dbReference type="Proteomes" id="UP001515480"/>
    </source>
</evidence>
<organism evidence="1 2">
    <name type="scientific">Prymnesium parvum</name>
    <name type="common">Toxic golden alga</name>
    <dbReference type="NCBI Taxonomy" id="97485"/>
    <lineage>
        <taxon>Eukaryota</taxon>
        <taxon>Haptista</taxon>
        <taxon>Haptophyta</taxon>
        <taxon>Prymnesiophyceae</taxon>
        <taxon>Prymnesiales</taxon>
        <taxon>Prymnesiaceae</taxon>
        <taxon>Prymnesium</taxon>
    </lineage>
</organism>